<dbReference type="SMART" id="SM00448">
    <property type="entry name" value="REC"/>
    <property type="match status" value="1"/>
</dbReference>
<dbReference type="Gene3D" id="3.40.50.2300">
    <property type="match status" value="1"/>
</dbReference>
<keyword evidence="1" id="KW-0597">Phosphoprotein</keyword>
<reference evidence="4" key="1">
    <citation type="journal article" date="2015" name="Genome Announc.">
        <title>Complete Genome Sequence of Herbaspirillum hiltneri N3 (DSM 17495), Isolated from Surface-Sterilized Wheat Roots.</title>
        <authorList>
            <person name="Guizelini D."/>
            <person name="Saizaki P.M."/>
            <person name="Coimbra N.A."/>
            <person name="Weiss V.A."/>
            <person name="Faoro H."/>
            <person name="Sfeir M.Z."/>
            <person name="Baura V.A."/>
            <person name="Monteiro R.A."/>
            <person name="Chubatsu L.S."/>
            <person name="Souza E.M."/>
            <person name="Cruz L.M."/>
            <person name="Pedrosa F.O."/>
            <person name="Raittz R.T."/>
            <person name="Marchaukoski J.N."/>
            <person name="Steffens M.B."/>
        </authorList>
    </citation>
    <scope>NUCLEOTIDE SEQUENCE [LARGE SCALE GENOMIC DNA]</scope>
    <source>
        <strain evidence="4">N3</strain>
    </source>
</reference>
<proteinExistence type="predicted"/>
<feature type="domain" description="Response regulatory" evidence="2">
    <location>
        <begin position="8"/>
        <end position="134"/>
    </location>
</feature>
<dbReference type="InterPro" id="IPR052893">
    <property type="entry name" value="TCS_response_regulator"/>
</dbReference>
<evidence type="ECO:0000313" key="3">
    <source>
        <dbReference type="EMBL" id="AKZ63412.1"/>
    </source>
</evidence>
<dbReference type="RefSeq" id="WP_053197948.1">
    <property type="nucleotide sequence ID" value="NZ_CP011409.1"/>
</dbReference>
<dbReference type="InterPro" id="IPR011006">
    <property type="entry name" value="CheY-like_superfamily"/>
</dbReference>
<protein>
    <submittedName>
        <fullName evidence="3">Transcriptional regulator</fullName>
    </submittedName>
</protein>
<dbReference type="Pfam" id="PF00072">
    <property type="entry name" value="Response_reg"/>
    <property type="match status" value="1"/>
</dbReference>
<dbReference type="SUPFAM" id="SSF52172">
    <property type="entry name" value="CheY-like"/>
    <property type="match status" value="1"/>
</dbReference>
<feature type="modified residue" description="4-aspartylphosphate" evidence="1">
    <location>
        <position position="67"/>
    </location>
</feature>
<dbReference type="PANTHER" id="PTHR44520:SF1">
    <property type="entry name" value="TWO-COMPONENT SYSTEM REGULATORY PROTEIN"/>
    <property type="match status" value="1"/>
</dbReference>
<evidence type="ECO:0000259" key="2">
    <source>
        <dbReference type="PROSITE" id="PS50110"/>
    </source>
</evidence>
<evidence type="ECO:0000313" key="4">
    <source>
        <dbReference type="Proteomes" id="UP000063429"/>
    </source>
</evidence>
<sequence>MQGLQQSDILLVDDSSEVAELARFAILRMKLTEKWTWFNDPEKASDFLFRHEYTARRDLHPFLILLDLNMPRLSGHDLLRMLKGNKATSHIPVVMFSTSTDREDINKSYELGANGYLHKATDADQMMDTVVDAVSYWTTRNLPAR</sequence>
<keyword evidence="4" id="KW-1185">Reference proteome</keyword>
<organism evidence="3 4">
    <name type="scientific">Herbaspirillum hiltneri N3</name>
    <dbReference type="NCBI Taxonomy" id="1262470"/>
    <lineage>
        <taxon>Bacteria</taxon>
        <taxon>Pseudomonadati</taxon>
        <taxon>Pseudomonadota</taxon>
        <taxon>Betaproteobacteria</taxon>
        <taxon>Burkholderiales</taxon>
        <taxon>Oxalobacteraceae</taxon>
        <taxon>Herbaspirillum</taxon>
    </lineage>
</organism>
<dbReference type="PANTHER" id="PTHR44520">
    <property type="entry name" value="RESPONSE REGULATOR RCP1-RELATED"/>
    <property type="match status" value="1"/>
</dbReference>
<gene>
    <name evidence="3" type="ORF">F506_12680</name>
</gene>
<dbReference type="PROSITE" id="PS50110">
    <property type="entry name" value="RESPONSE_REGULATORY"/>
    <property type="match status" value="1"/>
</dbReference>
<dbReference type="Proteomes" id="UP000063429">
    <property type="component" value="Chromosome"/>
</dbReference>
<dbReference type="InterPro" id="IPR001789">
    <property type="entry name" value="Sig_transdc_resp-reg_receiver"/>
</dbReference>
<dbReference type="EMBL" id="CP011409">
    <property type="protein sequence ID" value="AKZ63412.1"/>
    <property type="molecule type" value="Genomic_DNA"/>
</dbReference>
<name>A0ABM5V1E8_9BURK</name>
<accession>A0ABM5V1E8</accession>
<dbReference type="CDD" id="cd17557">
    <property type="entry name" value="REC_Rcp-like"/>
    <property type="match status" value="1"/>
</dbReference>
<evidence type="ECO:0000256" key="1">
    <source>
        <dbReference type="PROSITE-ProRule" id="PRU00169"/>
    </source>
</evidence>